<name>A0A2T0QWV3_9ACTN</name>
<dbReference type="EMBL" id="PVZF01000018">
    <property type="protein sequence ID" value="PRY10053.1"/>
    <property type="molecule type" value="Genomic_DNA"/>
</dbReference>
<evidence type="ECO:0000313" key="2">
    <source>
        <dbReference type="EMBL" id="PRY10053.1"/>
    </source>
</evidence>
<comment type="caution">
    <text evidence="2">The sequence shown here is derived from an EMBL/GenBank/DDBJ whole genome shotgun (WGS) entry which is preliminary data.</text>
</comment>
<reference evidence="2 3" key="1">
    <citation type="submission" date="2018-03" db="EMBL/GenBank/DDBJ databases">
        <title>Genomic Encyclopedia of Archaeal and Bacterial Type Strains, Phase II (KMG-II): from individual species to whole genera.</title>
        <authorList>
            <person name="Goeker M."/>
        </authorList>
    </citation>
    <scope>NUCLEOTIDE SEQUENCE [LARGE SCALE GENOMIC DNA]</scope>
    <source>
        <strain evidence="2 3">DSM 19711</strain>
    </source>
</reference>
<dbReference type="RefSeq" id="WP_106215393.1">
    <property type="nucleotide sequence ID" value="NZ_PVZF01000018.1"/>
</dbReference>
<evidence type="ECO:0000313" key="3">
    <source>
        <dbReference type="Proteomes" id="UP000238083"/>
    </source>
</evidence>
<proteinExistence type="predicted"/>
<gene>
    <name evidence="2" type="ORF">CLV37_11823</name>
</gene>
<keyword evidence="3" id="KW-1185">Reference proteome</keyword>
<accession>A0A2T0QWV3</accession>
<dbReference type="AlphaFoldDB" id="A0A2T0QWV3"/>
<dbReference type="Proteomes" id="UP000238083">
    <property type="component" value="Unassembled WGS sequence"/>
</dbReference>
<organism evidence="2 3">
    <name type="scientific">Kineococcus rhizosphaerae</name>
    <dbReference type="NCBI Taxonomy" id="559628"/>
    <lineage>
        <taxon>Bacteria</taxon>
        <taxon>Bacillati</taxon>
        <taxon>Actinomycetota</taxon>
        <taxon>Actinomycetes</taxon>
        <taxon>Kineosporiales</taxon>
        <taxon>Kineosporiaceae</taxon>
        <taxon>Kineococcus</taxon>
    </lineage>
</organism>
<keyword evidence="1" id="KW-0472">Membrane</keyword>
<keyword evidence="1" id="KW-1133">Transmembrane helix</keyword>
<protein>
    <submittedName>
        <fullName evidence="2">Uncharacterized protein</fullName>
    </submittedName>
</protein>
<evidence type="ECO:0000256" key="1">
    <source>
        <dbReference type="SAM" id="Phobius"/>
    </source>
</evidence>
<sequence length="81" mass="8413">MDVVVGIVGVVGAVVLVLLVAGGRAAREGRGVGHQLLVAPRGARFGDASRAVLDAARAQEEQAQFLRRHENLPEHGDAHAA</sequence>
<keyword evidence="1" id="KW-0812">Transmembrane</keyword>
<feature type="transmembrane region" description="Helical" evidence="1">
    <location>
        <begin position="6"/>
        <end position="26"/>
    </location>
</feature>